<keyword evidence="2" id="KW-1185">Reference proteome</keyword>
<reference evidence="2" key="1">
    <citation type="journal article" date="2007" name="Nature">
        <title>The grapevine genome sequence suggests ancestral hexaploidization in major angiosperm phyla.</title>
        <authorList>
            <consortium name="The French-Italian Public Consortium for Grapevine Genome Characterization."/>
            <person name="Jaillon O."/>
            <person name="Aury J.-M."/>
            <person name="Noel B."/>
            <person name="Policriti A."/>
            <person name="Clepet C."/>
            <person name="Casagrande A."/>
            <person name="Choisne N."/>
            <person name="Aubourg S."/>
            <person name="Vitulo N."/>
            <person name="Jubin C."/>
            <person name="Vezzi A."/>
            <person name="Legeai F."/>
            <person name="Hugueney P."/>
            <person name="Dasilva C."/>
            <person name="Horner D."/>
            <person name="Mica E."/>
            <person name="Jublot D."/>
            <person name="Poulain J."/>
            <person name="Bruyere C."/>
            <person name="Billault A."/>
            <person name="Segurens B."/>
            <person name="Gouyvenoux M."/>
            <person name="Ugarte E."/>
            <person name="Cattonaro F."/>
            <person name="Anthouard V."/>
            <person name="Vico V."/>
            <person name="Del Fabbro C."/>
            <person name="Alaux M."/>
            <person name="Di Gaspero G."/>
            <person name="Dumas V."/>
            <person name="Felice N."/>
            <person name="Paillard S."/>
            <person name="Juman I."/>
            <person name="Moroldo M."/>
            <person name="Scalabrin S."/>
            <person name="Canaguier A."/>
            <person name="Le Clainche I."/>
            <person name="Malacrida G."/>
            <person name="Durand E."/>
            <person name="Pesole G."/>
            <person name="Laucou V."/>
            <person name="Chatelet P."/>
            <person name="Merdinoglu D."/>
            <person name="Delledonne M."/>
            <person name="Pezzotti M."/>
            <person name="Lecharny A."/>
            <person name="Scarpelli C."/>
            <person name="Artiguenave F."/>
            <person name="Pe M.E."/>
            <person name="Valle G."/>
            <person name="Morgante M."/>
            <person name="Caboche M."/>
            <person name="Adam-Blondon A.-F."/>
            <person name="Weissenbach J."/>
            <person name="Quetier F."/>
            <person name="Wincker P."/>
        </authorList>
    </citation>
    <scope>NUCLEOTIDE SEQUENCE [LARGE SCALE GENOMIC DNA]</scope>
    <source>
        <strain evidence="2">cv. Pinot noir / PN40024</strain>
    </source>
</reference>
<sequence length="31" mass="3531">MNFGLSLLNHSRLSPCSLRSNCTIWGKGQYF</sequence>
<dbReference type="EMBL" id="FN596245">
    <property type="protein sequence ID" value="CBI33565.3"/>
    <property type="molecule type" value="Genomic_DNA"/>
</dbReference>
<protein>
    <submittedName>
        <fullName evidence="1">Uncharacterized protein</fullName>
    </submittedName>
</protein>
<evidence type="ECO:0000313" key="2">
    <source>
        <dbReference type="Proteomes" id="UP000009183"/>
    </source>
</evidence>
<accession>D7TSU3</accession>
<proteinExistence type="predicted"/>
<dbReference type="Proteomes" id="UP000009183">
    <property type="component" value="Chromosome 14"/>
</dbReference>
<dbReference type="PaxDb" id="29760-VIT_14s0006g01860.t01"/>
<gene>
    <name evidence="1" type="ordered locus">VIT_14s0006g01860</name>
</gene>
<dbReference type="AlphaFoldDB" id="D7TSU3"/>
<evidence type="ECO:0000313" key="1">
    <source>
        <dbReference type="EMBL" id="CBI33565.3"/>
    </source>
</evidence>
<name>D7TSU3_VITVI</name>
<organism evidence="1 2">
    <name type="scientific">Vitis vinifera</name>
    <name type="common">Grape</name>
    <dbReference type="NCBI Taxonomy" id="29760"/>
    <lineage>
        <taxon>Eukaryota</taxon>
        <taxon>Viridiplantae</taxon>
        <taxon>Streptophyta</taxon>
        <taxon>Embryophyta</taxon>
        <taxon>Tracheophyta</taxon>
        <taxon>Spermatophyta</taxon>
        <taxon>Magnoliopsida</taxon>
        <taxon>eudicotyledons</taxon>
        <taxon>Gunneridae</taxon>
        <taxon>Pentapetalae</taxon>
        <taxon>rosids</taxon>
        <taxon>Vitales</taxon>
        <taxon>Vitaceae</taxon>
        <taxon>Viteae</taxon>
        <taxon>Vitis</taxon>
    </lineage>
</organism>
<dbReference type="HOGENOM" id="CLU_3400212_0_0_1"/>
<dbReference type="InParanoid" id="D7TSU3"/>